<accession>A0ABU1JYH9</accession>
<evidence type="ECO:0000313" key="3">
    <source>
        <dbReference type="Proteomes" id="UP001262410"/>
    </source>
</evidence>
<proteinExistence type="predicted"/>
<dbReference type="PROSITE" id="PS51257">
    <property type="entry name" value="PROKAR_LIPOPROTEIN"/>
    <property type="match status" value="1"/>
</dbReference>
<dbReference type="Proteomes" id="UP001262410">
    <property type="component" value="Unassembled WGS sequence"/>
</dbReference>
<organism evidence="2 3">
    <name type="scientific">Inquilinus ginsengisoli</name>
    <dbReference type="NCBI Taxonomy" id="363840"/>
    <lineage>
        <taxon>Bacteria</taxon>
        <taxon>Pseudomonadati</taxon>
        <taxon>Pseudomonadota</taxon>
        <taxon>Alphaproteobacteria</taxon>
        <taxon>Rhodospirillales</taxon>
        <taxon>Rhodospirillaceae</taxon>
        <taxon>Inquilinus</taxon>
    </lineage>
</organism>
<reference evidence="2 3" key="1">
    <citation type="submission" date="2023-07" db="EMBL/GenBank/DDBJ databases">
        <title>Sorghum-associated microbial communities from plants grown in Nebraska, USA.</title>
        <authorList>
            <person name="Schachtman D."/>
        </authorList>
    </citation>
    <scope>NUCLEOTIDE SEQUENCE [LARGE SCALE GENOMIC DNA]</scope>
    <source>
        <strain evidence="2 3">584</strain>
    </source>
</reference>
<feature type="chain" id="PRO_5045645908" description="Lipoprotein" evidence="1">
    <location>
        <begin position="18"/>
        <end position="119"/>
    </location>
</feature>
<protein>
    <recommendedName>
        <fullName evidence="4">Lipoprotein</fullName>
    </recommendedName>
</protein>
<evidence type="ECO:0000256" key="1">
    <source>
        <dbReference type="SAM" id="SignalP"/>
    </source>
</evidence>
<evidence type="ECO:0008006" key="4">
    <source>
        <dbReference type="Google" id="ProtNLM"/>
    </source>
</evidence>
<feature type="signal peptide" evidence="1">
    <location>
        <begin position="1"/>
        <end position="17"/>
    </location>
</feature>
<dbReference type="RefSeq" id="WP_309800855.1">
    <property type="nucleotide sequence ID" value="NZ_JAVDPW010000013.1"/>
</dbReference>
<keyword evidence="1" id="KW-0732">Signal</keyword>
<name>A0ABU1JYH9_9PROT</name>
<sequence>MRSIPAVAILLAGTGLAACVSSGPAPATPDAALVQTVDQMLGGNQCAPQIAGQLAGYRLTAASLASIYQQPVQDAYIRTFSQRQIWVKLAGRPGSVVVVYDRESCRLINSYGADGAVFS</sequence>
<comment type="caution">
    <text evidence="2">The sequence shown here is derived from an EMBL/GenBank/DDBJ whole genome shotgun (WGS) entry which is preliminary data.</text>
</comment>
<dbReference type="EMBL" id="JAVDPW010000013">
    <property type="protein sequence ID" value="MDR6293680.1"/>
    <property type="molecule type" value="Genomic_DNA"/>
</dbReference>
<evidence type="ECO:0000313" key="2">
    <source>
        <dbReference type="EMBL" id="MDR6293680.1"/>
    </source>
</evidence>
<keyword evidence="3" id="KW-1185">Reference proteome</keyword>
<gene>
    <name evidence="2" type="ORF">E9232_006231</name>
</gene>